<evidence type="ECO:0000313" key="12">
    <source>
        <dbReference type="EMBL" id="KAJ4393924.1"/>
    </source>
</evidence>
<organism evidence="12 13">
    <name type="scientific">Gnomoniopsis smithogilvyi</name>
    <dbReference type="NCBI Taxonomy" id="1191159"/>
    <lineage>
        <taxon>Eukaryota</taxon>
        <taxon>Fungi</taxon>
        <taxon>Dikarya</taxon>
        <taxon>Ascomycota</taxon>
        <taxon>Pezizomycotina</taxon>
        <taxon>Sordariomycetes</taxon>
        <taxon>Sordariomycetidae</taxon>
        <taxon>Diaporthales</taxon>
        <taxon>Gnomoniaceae</taxon>
        <taxon>Gnomoniopsis</taxon>
    </lineage>
</organism>
<evidence type="ECO:0000256" key="7">
    <source>
        <dbReference type="ARBA" id="ARBA00023303"/>
    </source>
</evidence>
<evidence type="ECO:0000256" key="10">
    <source>
        <dbReference type="SAM" id="Phobius"/>
    </source>
</evidence>
<name>A0A9W8YXR5_9PEZI</name>
<dbReference type="Proteomes" id="UP001140453">
    <property type="component" value="Unassembled WGS sequence"/>
</dbReference>
<evidence type="ECO:0000256" key="9">
    <source>
        <dbReference type="SAM" id="MobiDB-lite"/>
    </source>
</evidence>
<feature type="compositionally biased region" description="Polar residues" evidence="9">
    <location>
        <begin position="628"/>
        <end position="647"/>
    </location>
</feature>
<keyword evidence="13" id="KW-1185">Reference proteome</keyword>
<keyword evidence="3 8" id="KW-0812">Transmembrane</keyword>
<dbReference type="Gene3D" id="1.10.287.70">
    <property type="match status" value="2"/>
</dbReference>
<evidence type="ECO:0000259" key="11">
    <source>
        <dbReference type="Pfam" id="PF07885"/>
    </source>
</evidence>
<keyword evidence="4 10" id="KW-1133">Transmembrane helix</keyword>
<evidence type="ECO:0000256" key="6">
    <source>
        <dbReference type="ARBA" id="ARBA00023136"/>
    </source>
</evidence>
<feature type="transmembrane region" description="Helical" evidence="10">
    <location>
        <begin position="270"/>
        <end position="293"/>
    </location>
</feature>
<dbReference type="EMBL" id="JAPEVB010000002">
    <property type="protein sequence ID" value="KAJ4393924.1"/>
    <property type="molecule type" value="Genomic_DNA"/>
</dbReference>
<feature type="transmembrane region" description="Helical" evidence="10">
    <location>
        <begin position="372"/>
        <end position="393"/>
    </location>
</feature>
<gene>
    <name evidence="12" type="ORF">N0V93_003141</name>
</gene>
<comment type="subcellular location">
    <subcellularLocation>
        <location evidence="1">Membrane</location>
        <topology evidence="1">Multi-pass membrane protein</topology>
    </subcellularLocation>
</comment>
<keyword evidence="5 8" id="KW-0406">Ion transport</keyword>
<dbReference type="InterPro" id="IPR003280">
    <property type="entry name" value="2pore_dom_K_chnl"/>
</dbReference>
<dbReference type="GO" id="GO:0015271">
    <property type="term" value="F:outward rectifier potassium channel activity"/>
    <property type="evidence" value="ECO:0007669"/>
    <property type="project" value="TreeGrafter"/>
</dbReference>
<dbReference type="GO" id="GO:0005886">
    <property type="term" value="C:plasma membrane"/>
    <property type="evidence" value="ECO:0007669"/>
    <property type="project" value="TreeGrafter"/>
</dbReference>
<comment type="caution">
    <text evidence="12">The sequence shown here is derived from an EMBL/GenBank/DDBJ whole genome shotgun (WGS) entry which is preliminary data.</text>
</comment>
<evidence type="ECO:0000256" key="1">
    <source>
        <dbReference type="ARBA" id="ARBA00004141"/>
    </source>
</evidence>
<comment type="similarity">
    <text evidence="8">Belongs to the two pore domain potassium channel (TC 1.A.1.8) family.</text>
</comment>
<feature type="domain" description="Potassium channel" evidence="11">
    <location>
        <begin position="382"/>
        <end position="458"/>
    </location>
</feature>
<protein>
    <recommendedName>
        <fullName evidence="11">Potassium channel domain-containing protein</fullName>
    </recommendedName>
</protein>
<dbReference type="FunFam" id="1.10.287.70:FF:000170">
    <property type="entry name" value="Outward-rectifier potassium channel TOK1"/>
    <property type="match status" value="1"/>
</dbReference>
<dbReference type="PANTHER" id="PTHR11003">
    <property type="entry name" value="POTASSIUM CHANNEL, SUBFAMILY K"/>
    <property type="match status" value="1"/>
</dbReference>
<evidence type="ECO:0000256" key="3">
    <source>
        <dbReference type="ARBA" id="ARBA00022692"/>
    </source>
</evidence>
<dbReference type="InterPro" id="IPR013099">
    <property type="entry name" value="K_chnl_dom"/>
</dbReference>
<evidence type="ECO:0000256" key="5">
    <source>
        <dbReference type="ARBA" id="ARBA00023065"/>
    </source>
</evidence>
<feature type="compositionally biased region" description="Basic residues" evidence="9">
    <location>
        <begin position="739"/>
        <end position="748"/>
    </location>
</feature>
<evidence type="ECO:0000256" key="4">
    <source>
        <dbReference type="ARBA" id="ARBA00022989"/>
    </source>
</evidence>
<feature type="compositionally biased region" description="Basic and acidic residues" evidence="9">
    <location>
        <begin position="531"/>
        <end position="568"/>
    </location>
</feature>
<feature type="region of interest" description="Disordered" evidence="9">
    <location>
        <begin position="1"/>
        <end position="39"/>
    </location>
</feature>
<evidence type="ECO:0000313" key="13">
    <source>
        <dbReference type="Proteomes" id="UP001140453"/>
    </source>
</evidence>
<feature type="domain" description="Potassium channel" evidence="11">
    <location>
        <begin position="219"/>
        <end position="292"/>
    </location>
</feature>
<feature type="transmembrane region" description="Helical" evidence="10">
    <location>
        <begin position="214"/>
        <end position="235"/>
    </location>
</feature>
<dbReference type="AlphaFoldDB" id="A0A9W8YXR5"/>
<keyword evidence="2 8" id="KW-0813">Transport</keyword>
<feature type="transmembrane region" description="Helical" evidence="10">
    <location>
        <begin position="55"/>
        <end position="79"/>
    </location>
</feature>
<dbReference type="SUPFAM" id="SSF81324">
    <property type="entry name" value="Voltage-gated potassium channels"/>
    <property type="match status" value="2"/>
</dbReference>
<dbReference type="FunFam" id="1.10.287.70:FF:000182">
    <property type="entry name" value="Outward-rectifier potassium channel TOK1"/>
    <property type="match status" value="1"/>
</dbReference>
<dbReference type="OrthoDB" id="297496at2759"/>
<feature type="compositionally biased region" description="Basic and acidic residues" evidence="9">
    <location>
        <begin position="652"/>
        <end position="661"/>
    </location>
</feature>
<feature type="transmembrane region" description="Helical" evidence="10">
    <location>
        <begin position="172"/>
        <end position="194"/>
    </location>
</feature>
<dbReference type="PANTHER" id="PTHR11003:SF301">
    <property type="entry name" value="POTASSIUM CHANNEL PROTEIN"/>
    <property type="match status" value="1"/>
</dbReference>
<feature type="region of interest" description="Disordered" evidence="9">
    <location>
        <begin position="504"/>
        <end position="673"/>
    </location>
</feature>
<reference evidence="12" key="1">
    <citation type="submission" date="2022-10" db="EMBL/GenBank/DDBJ databases">
        <title>Tapping the CABI collections for fungal endophytes: first genome assemblies for Collariella, Neodidymelliopsis, Ascochyta clinopodiicola, Didymella pomorum, Didymosphaeria variabile, Neocosmospora piperis and Neocucurbitaria cava.</title>
        <authorList>
            <person name="Hill R."/>
        </authorList>
    </citation>
    <scope>NUCLEOTIDE SEQUENCE</scope>
    <source>
        <strain evidence="12">IMI 355082</strain>
    </source>
</reference>
<dbReference type="Pfam" id="PF07885">
    <property type="entry name" value="Ion_trans_2"/>
    <property type="match status" value="2"/>
</dbReference>
<feature type="transmembrane region" description="Helical" evidence="10">
    <location>
        <begin position="405"/>
        <end position="422"/>
    </location>
</feature>
<sequence>MMADSGDNVEENAQDLDGHEHDQGAEENEGDMEPKGIHNDDAHLDPSRYWFASSAFPMIAATLGPVASAFSVCALVKPWRQNFPPGSDIDKAVFIDDPIWLTVVNAIQLAMALIANVLFLLNLARKVRFTIAQPVTIVTWYISSICLIALTATAAGPLILEPTSQYIWSGSFYYGIYAAVLYFFCASLMVVTFWGAMKGYYPKDFQLTTSQRTLMLQTIMFLVYLLLGALVFSRIESWDFLDAVYWADVTLFTVGFGDFSAATPLGRALLFPYALIGIISLGLVVGSIRSLVLERARRQLGARMTEKTRKRTLRRMSKQGNDDILNPVTDDEGDDMGRNYRANTGLTEFERRQKEFELMRKIQASSERRRRWMAMCISTTVWLCLWLVGAAIFQQCEVTYQGWTYFDGFYFAFVSLTTIGYGDVTPISPSGKSFFVLWSLLALPTMTVLVSNAGDTVVKLIRESTDWLGTVTILPGERGVKKELKIFLHFLSLGKIFSEEDDDIKESPPGFLGNANRGAASDSSEEDDEDAIAREAGRRRPLPTDRLKNEIRKIVGDERVDRREDEKVPVGGSDKTSDTTSTGTPSMSEKDHSHNVEHDERRTPTTAPPAGRNASISFAEPVERPTSSRKTGNSLNLQRTPSTGTNKSGTRRSSERGRGGHVDSQTLPMGRTLSVARTGLPVSVPEDRHDLAVVLIDEISRVTQHMKTHPPRKYSFEEWAWFLQLIGEDESRPDTHTKPVPKSRKKKRDGTAEGDVGHEDNEDPDNLQWSWVGSRSPLMGSQEEAEWILEKLENKLGELLRSMRAEANWKQAGAHLTSNS</sequence>
<keyword evidence="6 10" id="KW-0472">Membrane</keyword>
<feature type="compositionally biased region" description="Basic and acidic residues" evidence="9">
    <location>
        <begin position="749"/>
        <end position="759"/>
    </location>
</feature>
<feature type="transmembrane region" description="Helical" evidence="10">
    <location>
        <begin position="135"/>
        <end position="160"/>
    </location>
</feature>
<accession>A0A9W8YXR5</accession>
<dbReference type="PRINTS" id="PR01333">
    <property type="entry name" value="2POREKCHANEL"/>
</dbReference>
<feature type="region of interest" description="Disordered" evidence="9">
    <location>
        <begin position="731"/>
        <end position="773"/>
    </location>
</feature>
<keyword evidence="7 8" id="KW-0407">Ion channel</keyword>
<dbReference type="GO" id="GO:0030322">
    <property type="term" value="P:stabilization of membrane potential"/>
    <property type="evidence" value="ECO:0007669"/>
    <property type="project" value="TreeGrafter"/>
</dbReference>
<proteinExistence type="inferred from homology"/>
<feature type="transmembrane region" description="Helical" evidence="10">
    <location>
        <begin position="434"/>
        <end position="454"/>
    </location>
</feature>
<feature type="compositionally biased region" description="Basic and acidic residues" evidence="9">
    <location>
        <begin position="588"/>
        <end position="603"/>
    </location>
</feature>
<dbReference type="GO" id="GO:0022841">
    <property type="term" value="F:potassium ion leak channel activity"/>
    <property type="evidence" value="ECO:0007669"/>
    <property type="project" value="TreeGrafter"/>
</dbReference>
<evidence type="ECO:0000256" key="2">
    <source>
        <dbReference type="ARBA" id="ARBA00022448"/>
    </source>
</evidence>
<feature type="transmembrane region" description="Helical" evidence="10">
    <location>
        <begin position="99"/>
        <end position="123"/>
    </location>
</feature>
<feature type="compositionally biased region" description="Low complexity" evidence="9">
    <location>
        <begin position="571"/>
        <end position="587"/>
    </location>
</feature>
<evidence type="ECO:0000256" key="8">
    <source>
        <dbReference type="RuleBase" id="RU003857"/>
    </source>
</evidence>